<comment type="function">
    <text evidence="12">Putative RNA polymerase II subunit B1 C-terminal domain (CTD) phosphatase involved in RNA polymerase II transcription regulation.</text>
</comment>
<evidence type="ECO:0000256" key="4">
    <source>
        <dbReference type="ARBA" id="ARBA00022771"/>
    </source>
</evidence>
<evidence type="ECO:0000256" key="7">
    <source>
        <dbReference type="ARBA" id="ARBA00022912"/>
    </source>
</evidence>
<feature type="non-terminal residue" evidence="14">
    <location>
        <position position="1"/>
    </location>
</feature>
<proteinExistence type="inferred from homology"/>
<evidence type="ECO:0000259" key="13">
    <source>
        <dbReference type="PROSITE" id="PS51479"/>
    </source>
</evidence>
<dbReference type="EC" id="3.1.3.16" evidence="12"/>
<dbReference type="PANTHER" id="PTHR14732">
    <property type="entry name" value="RNA POLYMERASE II SUBUNIT B1 CTD PHOSPHATASE RPAP2-RELATED"/>
    <property type="match status" value="1"/>
</dbReference>
<reference evidence="14" key="1">
    <citation type="submission" date="2015-04" db="EMBL/GenBank/DDBJ databases">
        <title>The genome sequence of the plant pathogenic Rhizarian Plasmodiophora brassicae reveals insights in its biotrophic life cycle and the origin of chitin synthesis.</title>
        <authorList>
            <person name="Schwelm A."/>
            <person name="Fogelqvist J."/>
            <person name="Knaust A."/>
            <person name="Julke S."/>
            <person name="Lilja T."/>
            <person name="Dhandapani V."/>
            <person name="Bonilla-Rosso G."/>
            <person name="Karlsson M."/>
            <person name="Shevchenko A."/>
            <person name="Choi S.R."/>
            <person name="Kim H.G."/>
            <person name="Park J.Y."/>
            <person name="Lim Y.P."/>
            <person name="Ludwig-Muller J."/>
            <person name="Dixelius C."/>
        </authorList>
    </citation>
    <scope>NUCLEOTIDE SEQUENCE</scope>
    <source>
        <tissue evidence="14">Potato root galls</tissue>
    </source>
</reference>
<keyword evidence="4 12" id="KW-0863">Zinc-finger</keyword>
<dbReference type="InterPro" id="IPR039693">
    <property type="entry name" value="Rtr1/RPAP2"/>
</dbReference>
<dbReference type="GO" id="GO:0005634">
    <property type="term" value="C:nucleus"/>
    <property type="evidence" value="ECO:0007669"/>
    <property type="project" value="UniProtKB-SubCell"/>
</dbReference>
<dbReference type="InterPro" id="IPR038534">
    <property type="entry name" value="Rtr1/RPAP2_sf"/>
</dbReference>
<evidence type="ECO:0000256" key="9">
    <source>
        <dbReference type="ARBA" id="ARBA00047761"/>
    </source>
</evidence>
<comment type="similarity">
    <text evidence="2 11 12">Belongs to the RPAP2 family.</text>
</comment>
<dbReference type="InterPro" id="IPR007308">
    <property type="entry name" value="Rtr1/RPAP2_dom"/>
</dbReference>
<comment type="catalytic activity">
    <reaction evidence="9 12">
        <text>O-phospho-L-seryl-[protein] + H2O = L-seryl-[protein] + phosphate</text>
        <dbReference type="Rhea" id="RHEA:20629"/>
        <dbReference type="Rhea" id="RHEA-COMP:9863"/>
        <dbReference type="Rhea" id="RHEA-COMP:11604"/>
        <dbReference type="ChEBI" id="CHEBI:15377"/>
        <dbReference type="ChEBI" id="CHEBI:29999"/>
        <dbReference type="ChEBI" id="CHEBI:43474"/>
        <dbReference type="ChEBI" id="CHEBI:83421"/>
        <dbReference type="EC" id="3.1.3.16"/>
    </reaction>
</comment>
<keyword evidence="8 12" id="KW-0539">Nucleus</keyword>
<dbReference type="GO" id="GO:0043175">
    <property type="term" value="F:RNA polymerase core enzyme binding"/>
    <property type="evidence" value="ECO:0007669"/>
    <property type="project" value="UniProtKB-UniRule"/>
</dbReference>
<dbReference type="GO" id="GO:0008270">
    <property type="term" value="F:zinc ion binding"/>
    <property type="evidence" value="ECO:0007669"/>
    <property type="project" value="UniProtKB-KW"/>
</dbReference>
<evidence type="ECO:0000256" key="11">
    <source>
        <dbReference type="PROSITE-ProRule" id="PRU00812"/>
    </source>
</evidence>
<evidence type="ECO:0000313" key="14">
    <source>
        <dbReference type="EMBL" id="CRZ01232.1"/>
    </source>
</evidence>
<dbReference type="AlphaFoldDB" id="A0A0H5QHV3"/>
<organism evidence="14">
    <name type="scientific">Spongospora subterranea</name>
    <dbReference type="NCBI Taxonomy" id="70186"/>
    <lineage>
        <taxon>Eukaryota</taxon>
        <taxon>Sar</taxon>
        <taxon>Rhizaria</taxon>
        <taxon>Endomyxa</taxon>
        <taxon>Phytomyxea</taxon>
        <taxon>Plasmodiophorida</taxon>
        <taxon>Plasmodiophoridae</taxon>
        <taxon>Spongospora</taxon>
    </lineage>
</organism>
<feature type="domain" description="RTR1-type" evidence="13">
    <location>
        <begin position="76"/>
        <end position="160"/>
    </location>
</feature>
<evidence type="ECO:0000256" key="6">
    <source>
        <dbReference type="ARBA" id="ARBA00022833"/>
    </source>
</evidence>
<evidence type="ECO:0000256" key="10">
    <source>
        <dbReference type="ARBA" id="ARBA00048336"/>
    </source>
</evidence>
<protein>
    <recommendedName>
        <fullName evidence="12">RNA polymerase II subunit B1 CTD phosphatase RPAP2 homolog</fullName>
        <ecNumber evidence="12">3.1.3.16</ecNumber>
    </recommendedName>
</protein>
<dbReference type="EMBL" id="HACM01000790">
    <property type="protein sequence ID" value="CRZ01232.1"/>
    <property type="molecule type" value="Transcribed_RNA"/>
</dbReference>
<evidence type="ECO:0000256" key="8">
    <source>
        <dbReference type="ARBA" id="ARBA00023242"/>
    </source>
</evidence>
<dbReference type="GO" id="GO:0005737">
    <property type="term" value="C:cytoplasm"/>
    <property type="evidence" value="ECO:0007669"/>
    <property type="project" value="TreeGrafter"/>
</dbReference>
<evidence type="ECO:0000256" key="1">
    <source>
        <dbReference type="ARBA" id="ARBA00004123"/>
    </source>
</evidence>
<evidence type="ECO:0000256" key="3">
    <source>
        <dbReference type="ARBA" id="ARBA00022723"/>
    </source>
</evidence>
<keyword evidence="5 12" id="KW-0378">Hydrolase</keyword>
<sequence length="361" mass="41607">HVFNNRSVFFCDFSEQKCADFVLFLIAQMTTDAVNVGDIGDGDASKERRLRYLAGFVISVQDRFLADHVTQTDMRKAARVIRPSEYEAVVNERAHSRRCGFPTCNKHLPPDDHLPKYRINLAARQVVRPSAVTDFCCLDCAEHSARYTASLSDLHIQYRLLDDVSSVRDDASVRAKVVSKPNEDSSFADMLFELGRVARRQLDGHDEQDESVEVEVVRPNPCRVAIRDRVEQLSEFARLFLIVSEWCKTRSTQDDHDVELRKHFVPSEWDPFLDRRLTNLVHYLNVGDLDFLTDEDWIAVQCAIVLSLRRHFDNEDGSDLCSDRECDHRNDQCLPSLLSLTSFTIHHIECLSECFLERLRQ</sequence>
<dbReference type="Gene3D" id="1.25.40.820">
    <property type="match status" value="1"/>
</dbReference>
<dbReference type="GO" id="GO:0008420">
    <property type="term" value="F:RNA polymerase II CTD heptapeptide repeat phosphatase activity"/>
    <property type="evidence" value="ECO:0007669"/>
    <property type="project" value="UniProtKB-UniRule"/>
</dbReference>
<evidence type="ECO:0000256" key="2">
    <source>
        <dbReference type="ARBA" id="ARBA00005676"/>
    </source>
</evidence>
<keyword evidence="3 12" id="KW-0479">Metal-binding</keyword>
<dbReference type="PROSITE" id="PS51479">
    <property type="entry name" value="ZF_RTR1"/>
    <property type="match status" value="1"/>
</dbReference>
<keyword evidence="7 12" id="KW-0904">Protein phosphatase</keyword>
<evidence type="ECO:0000256" key="5">
    <source>
        <dbReference type="ARBA" id="ARBA00022801"/>
    </source>
</evidence>
<accession>A0A0H5QHV3</accession>
<name>A0A0H5QHV3_9EUKA</name>
<comment type="catalytic activity">
    <reaction evidence="10 12">
        <text>O-phospho-L-threonyl-[protein] + H2O = L-threonyl-[protein] + phosphate</text>
        <dbReference type="Rhea" id="RHEA:47004"/>
        <dbReference type="Rhea" id="RHEA-COMP:11060"/>
        <dbReference type="Rhea" id="RHEA-COMP:11605"/>
        <dbReference type="ChEBI" id="CHEBI:15377"/>
        <dbReference type="ChEBI" id="CHEBI:30013"/>
        <dbReference type="ChEBI" id="CHEBI:43474"/>
        <dbReference type="ChEBI" id="CHEBI:61977"/>
        <dbReference type="EC" id="3.1.3.16"/>
    </reaction>
</comment>
<keyword evidence="6 12" id="KW-0862">Zinc</keyword>
<dbReference type="PANTHER" id="PTHR14732:SF0">
    <property type="entry name" value="RNA POLYMERASE II SUBUNIT B1 CTD PHOSPHATASE RPAP2-RELATED"/>
    <property type="match status" value="1"/>
</dbReference>
<dbReference type="Pfam" id="PF04181">
    <property type="entry name" value="RPAP2_Rtr1"/>
    <property type="match status" value="1"/>
</dbReference>
<comment type="subcellular location">
    <subcellularLocation>
        <location evidence="1 12">Nucleus</location>
    </subcellularLocation>
</comment>
<evidence type="ECO:0000256" key="12">
    <source>
        <dbReference type="RuleBase" id="RU367080"/>
    </source>
</evidence>